<dbReference type="SMART" id="SM00233">
    <property type="entry name" value="PH"/>
    <property type="match status" value="1"/>
</dbReference>
<dbReference type="InterPro" id="IPR011993">
    <property type="entry name" value="PH-like_dom_sf"/>
</dbReference>
<dbReference type="Gene3D" id="1.10.510.10">
    <property type="entry name" value="Transferase(Phosphotransferase) domain 1"/>
    <property type="match status" value="1"/>
</dbReference>
<reference evidence="15" key="1">
    <citation type="submission" date="2021-06" db="EMBL/GenBank/DDBJ databases">
        <authorList>
            <person name="Kallberg Y."/>
            <person name="Tangrot J."/>
            <person name="Rosling A."/>
        </authorList>
    </citation>
    <scope>NUCLEOTIDE SEQUENCE</scope>
    <source>
        <strain evidence="15">BR232B</strain>
    </source>
</reference>
<dbReference type="FunFam" id="3.90.810.10:FF:000005">
    <property type="entry name" value="Non-specific serine/threonine protein kinase"/>
    <property type="match status" value="1"/>
</dbReference>
<dbReference type="InterPro" id="IPR001849">
    <property type="entry name" value="PH_domain"/>
</dbReference>
<sequence>MNSHVVKKGCLSVKEDGLKSWMWSKRWLLLREQTLTFHRNENTYNAVALIFLKEITSVQRIELKPYCLEICTKDKTYYLSCKNDEELYSWLDEIYQRSPLSGVSNPTNFVHKVHVGFDPVSGMFTGLPEQWTKLLTASAITKEDYAKNPQAVLDVLEFYTENQKREREEYNEHGILGPIPGINNNQDDKWADLVPKNTGQPYYGGPNNGYEQQMGYSGNGMPMDPRSYNKMNAPPNRMDAVDPRRYYDGGASGIPPKGYPPNERPQNIPSSNSQTGMPAAQPMRKPSYNTPGQTNLSPVPQRYPDQYGGPNNNQEVPSRPATKPYSQQQRAPSPNPRPQQTQHTQQQPHTQHAQHAPHSPHPQQRRISTMTEVQIMEKLRSVVSQGDPTTLYSKIKKVGQGASGSVYVAKSLVTNAKVAIKQMDLSHQPRKELIVNEILVMKESQHPNIVNYLDSFLVKGNELWVVMEYMEGGALTDVIDNNSLEEDQIAAICHETCNGLQHLHSQNIIHRDIKSDNVLLDAYGHVKITDFGFCAKLTDQKNKRATMVGTPYWMAPEVVKQKEYGAKVDIWSLGIMAIEMIENEPPYLDEEPLKALYLIATNGTPTLKKPEKLSKELKGFLAVCLCVDVKSRATAGELLNHDFLRKACPLSDLAPLLKFKTAKDGRT</sequence>
<dbReference type="PROSITE" id="PS50108">
    <property type="entry name" value="CRIB"/>
    <property type="match status" value="1"/>
</dbReference>
<dbReference type="SUPFAM" id="SSF50729">
    <property type="entry name" value="PH domain-like"/>
    <property type="match status" value="1"/>
</dbReference>
<evidence type="ECO:0000256" key="8">
    <source>
        <dbReference type="ARBA" id="ARBA00047899"/>
    </source>
</evidence>
<dbReference type="SMART" id="SM00285">
    <property type="entry name" value="PBD"/>
    <property type="match status" value="1"/>
</dbReference>
<evidence type="ECO:0000313" key="15">
    <source>
        <dbReference type="EMBL" id="CAG8630735.1"/>
    </source>
</evidence>
<dbReference type="PROSITE" id="PS00107">
    <property type="entry name" value="PROTEIN_KINASE_ATP"/>
    <property type="match status" value="1"/>
</dbReference>
<evidence type="ECO:0000259" key="12">
    <source>
        <dbReference type="PROSITE" id="PS50003"/>
    </source>
</evidence>
<dbReference type="InterPro" id="IPR008271">
    <property type="entry name" value="Ser/Thr_kinase_AS"/>
</dbReference>
<dbReference type="EC" id="2.7.11.1" evidence="2"/>
<evidence type="ECO:0000256" key="11">
    <source>
        <dbReference type="SAM" id="MobiDB-lite"/>
    </source>
</evidence>
<keyword evidence="5 10" id="KW-0547">Nucleotide-binding</keyword>
<dbReference type="Pfam" id="PF00169">
    <property type="entry name" value="PH"/>
    <property type="match status" value="1"/>
</dbReference>
<dbReference type="FunFam" id="2.30.29.30:FF:000348">
    <property type="entry name" value="Non-specific serine/threonine protein kinase"/>
    <property type="match status" value="1"/>
</dbReference>
<dbReference type="CDD" id="cd01093">
    <property type="entry name" value="CRIB_PAK_like"/>
    <property type="match status" value="1"/>
</dbReference>
<name>A0A9N9GSJ0_9GLOM</name>
<evidence type="ECO:0000256" key="5">
    <source>
        <dbReference type="ARBA" id="ARBA00022741"/>
    </source>
</evidence>
<dbReference type="PROSITE" id="PS50011">
    <property type="entry name" value="PROTEIN_KINASE_DOM"/>
    <property type="match status" value="1"/>
</dbReference>
<dbReference type="CDD" id="cd06614">
    <property type="entry name" value="STKc_PAK"/>
    <property type="match status" value="1"/>
</dbReference>
<dbReference type="Pfam" id="PF00786">
    <property type="entry name" value="PBD"/>
    <property type="match status" value="1"/>
</dbReference>
<evidence type="ECO:0000256" key="9">
    <source>
        <dbReference type="ARBA" id="ARBA00048679"/>
    </source>
</evidence>
<keyword evidence="6" id="KW-0418">Kinase</keyword>
<dbReference type="OrthoDB" id="248923at2759"/>
<keyword evidence="7 10" id="KW-0067">ATP-binding</keyword>
<evidence type="ECO:0000256" key="1">
    <source>
        <dbReference type="ARBA" id="ARBA00008874"/>
    </source>
</evidence>
<dbReference type="InterPro" id="IPR000719">
    <property type="entry name" value="Prot_kinase_dom"/>
</dbReference>
<dbReference type="InterPro" id="IPR011009">
    <property type="entry name" value="Kinase-like_dom_sf"/>
</dbReference>
<organism evidence="15 16">
    <name type="scientific">Paraglomus brasilianum</name>
    <dbReference type="NCBI Taxonomy" id="144538"/>
    <lineage>
        <taxon>Eukaryota</taxon>
        <taxon>Fungi</taxon>
        <taxon>Fungi incertae sedis</taxon>
        <taxon>Mucoromycota</taxon>
        <taxon>Glomeromycotina</taxon>
        <taxon>Glomeromycetes</taxon>
        <taxon>Paraglomerales</taxon>
        <taxon>Paraglomeraceae</taxon>
        <taxon>Paraglomus</taxon>
    </lineage>
</organism>
<comment type="caution">
    <text evidence="15">The sequence shown here is derived from an EMBL/GenBank/DDBJ whole genome shotgun (WGS) entry which is preliminary data.</text>
</comment>
<feature type="compositionally biased region" description="Polar residues" evidence="11">
    <location>
        <begin position="264"/>
        <end position="276"/>
    </location>
</feature>
<dbReference type="Pfam" id="PF00069">
    <property type="entry name" value="Pkinase"/>
    <property type="match status" value="1"/>
</dbReference>
<dbReference type="Gene3D" id="3.30.200.20">
    <property type="entry name" value="Phosphorylase Kinase, domain 1"/>
    <property type="match status" value="1"/>
</dbReference>
<dbReference type="SMART" id="SM00220">
    <property type="entry name" value="S_TKc"/>
    <property type="match status" value="1"/>
</dbReference>
<dbReference type="Proteomes" id="UP000789739">
    <property type="component" value="Unassembled WGS sequence"/>
</dbReference>
<dbReference type="FunFam" id="1.10.510.10:FF:000139">
    <property type="entry name" value="Non-specific serine/threonine protein kinase"/>
    <property type="match status" value="1"/>
</dbReference>
<feature type="compositionally biased region" description="Low complexity" evidence="11">
    <location>
        <begin position="201"/>
        <end position="210"/>
    </location>
</feature>
<dbReference type="Gene3D" id="3.90.810.10">
    <property type="entry name" value="CRIB domain"/>
    <property type="match status" value="1"/>
</dbReference>
<gene>
    <name evidence="15" type="ORF">PBRASI_LOCUS9236</name>
</gene>
<evidence type="ECO:0000256" key="2">
    <source>
        <dbReference type="ARBA" id="ARBA00012513"/>
    </source>
</evidence>
<evidence type="ECO:0000256" key="3">
    <source>
        <dbReference type="ARBA" id="ARBA00022527"/>
    </source>
</evidence>
<feature type="domain" description="Protein kinase" evidence="13">
    <location>
        <begin position="392"/>
        <end position="644"/>
    </location>
</feature>
<evidence type="ECO:0000259" key="14">
    <source>
        <dbReference type="PROSITE" id="PS50108"/>
    </source>
</evidence>
<dbReference type="PROSITE" id="PS00108">
    <property type="entry name" value="PROTEIN_KINASE_ST"/>
    <property type="match status" value="1"/>
</dbReference>
<dbReference type="GO" id="GO:0004674">
    <property type="term" value="F:protein serine/threonine kinase activity"/>
    <property type="evidence" value="ECO:0007669"/>
    <property type="project" value="UniProtKB-KW"/>
</dbReference>
<evidence type="ECO:0000256" key="10">
    <source>
        <dbReference type="PROSITE-ProRule" id="PRU10141"/>
    </source>
</evidence>
<dbReference type="InterPro" id="IPR051931">
    <property type="entry name" value="PAK3-like"/>
</dbReference>
<dbReference type="AlphaFoldDB" id="A0A9N9GSJ0"/>
<dbReference type="PROSITE" id="PS50003">
    <property type="entry name" value="PH_DOMAIN"/>
    <property type="match status" value="1"/>
</dbReference>
<keyword evidence="3" id="KW-0723">Serine/threonine-protein kinase</keyword>
<dbReference type="InterPro" id="IPR000095">
    <property type="entry name" value="CRIB_dom"/>
</dbReference>
<keyword evidence="4" id="KW-0808">Transferase</keyword>
<dbReference type="FunFam" id="3.30.200.20:FF:000705">
    <property type="entry name" value="Non-specific serine/threonine protein kinase"/>
    <property type="match status" value="1"/>
</dbReference>
<dbReference type="GO" id="GO:0005524">
    <property type="term" value="F:ATP binding"/>
    <property type="evidence" value="ECO:0007669"/>
    <property type="project" value="UniProtKB-UniRule"/>
</dbReference>
<comment type="catalytic activity">
    <reaction evidence="9">
        <text>L-seryl-[protein] + ATP = O-phospho-L-seryl-[protein] + ADP + H(+)</text>
        <dbReference type="Rhea" id="RHEA:17989"/>
        <dbReference type="Rhea" id="RHEA-COMP:9863"/>
        <dbReference type="Rhea" id="RHEA-COMP:11604"/>
        <dbReference type="ChEBI" id="CHEBI:15378"/>
        <dbReference type="ChEBI" id="CHEBI:29999"/>
        <dbReference type="ChEBI" id="CHEBI:30616"/>
        <dbReference type="ChEBI" id="CHEBI:83421"/>
        <dbReference type="ChEBI" id="CHEBI:456216"/>
        <dbReference type="EC" id="2.7.11.1"/>
    </reaction>
</comment>
<evidence type="ECO:0000259" key="13">
    <source>
        <dbReference type="PROSITE" id="PS50011"/>
    </source>
</evidence>
<dbReference type="PANTHER" id="PTHR45832:SF22">
    <property type="entry name" value="SERINE_THREONINE-PROTEIN KINASE SAMKA-RELATED"/>
    <property type="match status" value="1"/>
</dbReference>
<feature type="region of interest" description="Disordered" evidence="11">
    <location>
        <begin position="195"/>
        <end position="365"/>
    </location>
</feature>
<dbReference type="SUPFAM" id="SSF56112">
    <property type="entry name" value="Protein kinase-like (PK-like)"/>
    <property type="match status" value="1"/>
</dbReference>
<dbReference type="Gene3D" id="2.30.29.30">
    <property type="entry name" value="Pleckstrin-homology domain (PH domain)/Phosphotyrosine-binding domain (PTB)"/>
    <property type="match status" value="1"/>
</dbReference>
<feature type="domain" description="PH" evidence="12">
    <location>
        <begin position="4"/>
        <end position="99"/>
    </location>
</feature>
<dbReference type="InterPro" id="IPR033923">
    <property type="entry name" value="PAK_BD"/>
</dbReference>
<dbReference type="InterPro" id="IPR036936">
    <property type="entry name" value="CRIB_dom_sf"/>
</dbReference>
<evidence type="ECO:0000256" key="4">
    <source>
        <dbReference type="ARBA" id="ARBA00022679"/>
    </source>
</evidence>
<keyword evidence="16" id="KW-1185">Reference proteome</keyword>
<comment type="catalytic activity">
    <reaction evidence="8">
        <text>L-threonyl-[protein] + ATP = O-phospho-L-threonyl-[protein] + ADP + H(+)</text>
        <dbReference type="Rhea" id="RHEA:46608"/>
        <dbReference type="Rhea" id="RHEA-COMP:11060"/>
        <dbReference type="Rhea" id="RHEA-COMP:11605"/>
        <dbReference type="ChEBI" id="CHEBI:15378"/>
        <dbReference type="ChEBI" id="CHEBI:30013"/>
        <dbReference type="ChEBI" id="CHEBI:30616"/>
        <dbReference type="ChEBI" id="CHEBI:61977"/>
        <dbReference type="ChEBI" id="CHEBI:456216"/>
        <dbReference type="EC" id="2.7.11.1"/>
    </reaction>
</comment>
<dbReference type="EMBL" id="CAJVPI010001921">
    <property type="protein sequence ID" value="CAG8630735.1"/>
    <property type="molecule type" value="Genomic_DNA"/>
</dbReference>
<evidence type="ECO:0000256" key="7">
    <source>
        <dbReference type="ARBA" id="ARBA00022840"/>
    </source>
</evidence>
<accession>A0A9N9GSJ0</accession>
<feature type="compositionally biased region" description="Polar residues" evidence="11">
    <location>
        <begin position="287"/>
        <end position="298"/>
    </location>
</feature>
<dbReference type="PANTHER" id="PTHR45832">
    <property type="entry name" value="SERINE/THREONINE-PROTEIN KINASE SAMKA-RELATED-RELATED"/>
    <property type="match status" value="1"/>
</dbReference>
<dbReference type="CDD" id="cd13279">
    <property type="entry name" value="PH_Cla4_Ste20"/>
    <property type="match status" value="1"/>
</dbReference>
<feature type="compositionally biased region" description="Low complexity" evidence="11">
    <location>
        <begin position="338"/>
        <end position="365"/>
    </location>
</feature>
<feature type="binding site" evidence="10">
    <location>
        <position position="421"/>
    </location>
    <ligand>
        <name>ATP</name>
        <dbReference type="ChEBI" id="CHEBI:30616"/>
    </ligand>
</feature>
<comment type="similarity">
    <text evidence="1">Belongs to the protein kinase superfamily. STE Ser/Thr protein kinase family. STE20 subfamily.</text>
</comment>
<proteinExistence type="inferred from homology"/>
<evidence type="ECO:0000256" key="6">
    <source>
        <dbReference type="ARBA" id="ARBA00022777"/>
    </source>
</evidence>
<dbReference type="InterPro" id="IPR017441">
    <property type="entry name" value="Protein_kinase_ATP_BS"/>
</dbReference>
<feature type="domain" description="CRIB" evidence="14">
    <location>
        <begin position="103"/>
        <end position="116"/>
    </location>
</feature>
<evidence type="ECO:0000313" key="16">
    <source>
        <dbReference type="Proteomes" id="UP000789739"/>
    </source>
</evidence>
<protein>
    <recommendedName>
        <fullName evidence="2">non-specific serine/threonine protein kinase</fullName>
        <ecNumber evidence="2">2.7.11.1</ecNumber>
    </recommendedName>
</protein>